<organism evidence="2 3">
    <name type="scientific">Cylindrobasidium torrendii FP15055 ss-10</name>
    <dbReference type="NCBI Taxonomy" id="1314674"/>
    <lineage>
        <taxon>Eukaryota</taxon>
        <taxon>Fungi</taxon>
        <taxon>Dikarya</taxon>
        <taxon>Basidiomycota</taxon>
        <taxon>Agaricomycotina</taxon>
        <taxon>Agaricomycetes</taxon>
        <taxon>Agaricomycetidae</taxon>
        <taxon>Agaricales</taxon>
        <taxon>Marasmiineae</taxon>
        <taxon>Physalacriaceae</taxon>
        <taxon>Cylindrobasidium</taxon>
    </lineage>
</organism>
<name>A0A0D7AV28_9AGAR</name>
<accession>A0A0D7AV28</accession>
<feature type="compositionally biased region" description="Basic and acidic residues" evidence="1">
    <location>
        <begin position="159"/>
        <end position="168"/>
    </location>
</feature>
<feature type="compositionally biased region" description="Acidic residues" evidence="1">
    <location>
        <begin position="143"/>
        <end position="157"/>
    </location>
</feature>
<proteinExistence type="predicted"/>
<gene>
    <name evidence="2" type="ORF">CYLTODRAFT_414991</name>
</gene>
<dbReference type="Proteomes" id="UP000054007">
    <property type="component" value="Unassembled WGS sequence"/>
</dbReference>
<evidence type="ECO:0000313" key="3">
    <source>
        <dbReference type="Proteomes" id="UP000054007"/>
    </source>
</evidence>
<protein>
    <submittedName>
        <fullName evidence="2">Uncharacterized protein</fullName>
    </submittedName>
</protein>
<evidence type="ECO:0000313" key="2">
    <source>
        <dbReference type="EMBL" id="KIY62082.1"/>
    </source>
</evidence>
<reference evidence="2 3" key="1">
    <citation type="journal article" date="2015" name="Fungal Genet. Biol.">
        <title>Evolution of novel wood decay mechanisms in Agaricales revealed by the genome sequences of Fistulina hepatica and Cylindrobasidium torrendii.</title>
        <authorList>
            <person name="Floudas D."/>
            <person name="Held B.W."/>
            <person name="Riley R."/>
            <person name="Nagy L.G."/>
            <person name="Koehler G."/>
            <person name="Ransdell A.S."/>
            <person name="Younus H."/>
            <person name="Chow J."/>
            <person name="Chiniquy J."/>
            <person name="Lipzen A."/>
            <person name="Tritt A."/>
            <person name="Sun H."/>
            <person name="Haridas S."/>
            <person name="LaButti K."/>
            <person name="Ohm R.A."/>
            <person name="Kues U."/>
            <person name="Blanchette R.A."/>
            <person name="Grigoriev I.V."/>
            <person name="Minto R.E."/>
            <person name="Hibbett D.S."/>
        </authorList>
    </citation>
    <scope>NUCLEOTIDE SEQUENCE [LARGE SCALE GENOMIC DNA]</scope>
    <source>
        <strain evidence="2 3">FP15055 ss-10</strain>
    </source>
</reference>
<sequence>MSSLTQNECRLQEFLQRYEDINAAPNADELLASEETMEDILKADQTLSDAIVEVFPMVLRAHEDVTTTAEQWDDLDLRRQRFMDVVDILATHCYHYLHEHVTRSLSTFADAEDEDQAIAKLKANYLDHMNAYLSAVAEAELEDGYEGADESDAELSEASEGRSVNEEE</sequence>
<evidence type="ECO:0000256" key="1">
    <source>
        <dbReference type="SAM" id="MobiDB-lite"/>
    </source>
</evidence>
<dbReference type="EMBL" id="KN880827">
    <property type="protein sequence ID" value="KIY62082.1"/>
    <property type="molecule type" value="Genomic_DNA"/>
</dbReference>
<dbReference type="AlphaFoldDB" id="A0A0D7AV28"/>
<keyword evidence="3" id="KW-1185">Reference proteome</keyword>
<feature type="region of interest" description="Disordered" evidence="1">
    <location>
        <begin position="143"/>
        <end position="168"/>
    </location>
</feature>